<evidence type="ECO:0000259" key="25">
    <source>
        <dbReference type="Pfam" id="PF01433"/>
    </source>
</evidence>
<dbReference type="Pfam" id="PF17900">
    <property type="entry name" value="Peptidase_M1_N"/>
    <property type="match status" value="1"/>
</dbReference>
<dbReference type="CDD" id="cd09601">
    <property type="entry name" value="M1_APN-Q_like"/>
    <property type="match status" value="1"/>
</dbReference>
<dbReference type="EMBL" id="JAPXFL010000001">
    <property type="protein sequence ID" value="KAK9512295.1"/>
    <property type="molecule type" value="Genomic_DNA"/>
</dbReference>
<evidence type="ECO:0000259" key="26">
    <source>
        <dbReference type="Pfam" id="PF11838"/>
    </source>
</evidence>
<dbReference type="FunFam" id="1.25.50.20:FF:000001">
    <property type="entry name" value="Aminopeptidase"/>
    <property type="match status" value="1"/>
</dbReference>
<evidence type="ECO:0000256" key="7">
    <source>
        <dbReference type="ARBA" id="ARBA00022622"/>
    </source>
</evidence>
<comment type="catalytic activity">
    <reaction evidence="1">
        <text>Release of an N-terminal amino acid, Xaa-|-Yaa- from a peptide, amide or arylamide. Xaa is preferably Ala, but may be most amino acids including Pro (slow action). When a terminal hydrophobic residue is followed by a prolyl residue, the two may be released as an intact Xaa-Pro dipeptide.</text>
        <dbReference type="EC" id="3.4.11.2"/>
    </reaction>
</comment>
<keyword evidence="11" id="KW-0732">Signal</keyword>
<dbReference type="GO" id="GO:0005886">
    <property type="term" value="C:plasma membrane"/>
    <property type="evidence" value="ECO:0007669"/>
    <property type="project" value="UniProtKB-SubCell"/>
</dbReference>
<keyword evidence="17" id="KW-0472">Membrane</keyword>
<keyword evidence="8 24" id="KW-0645">Protease</keyword>
<feature type="active site" description="Proton acceptor" evidence="21">
    <location>
        <position position="311"/>
    </location>
</feature>
<gene>
    <name evidence="28" type="ORF">O3M35_000754</name>
</gene>
<feature type="site" description="Transition state stabilizer" evidence="23">
    <location>
        <position position="396"/>
    </location>
</feature>
<dbReference type="FunFam" id="2.60.40.1910:FF:000008">
    <property type="entry name" value="Aminopeptidase"/>
    <property type="match status" value="1"/>
</dbReference>
<feature type="domain" description="Aminopeptidase N-like N-terminal" evidence="27">
    <location>
        <begin position="12"/>
        <end position="206"/>
    </location>
</feature>
<dbReference type="InterPro" id="IPR001930">
    <property type="entry name" value="Peptidase_M1"/>
</dbReference>
<name>A0AAW1DTA3_9HEMI</name>
<evidence type="ECO:0000256" key="20">
    <source>
        <dbReference type="ARBA" id="ARBA00023288"/>
    </source>
</evidence>
<keyword evidence="15" id="KW-1133">Transmembrane helix</keyword>
<keyword evidence="6" id="KW-1003">Cell membrane</keyword>
<dbReference type="GO" id="GO:0008270">
    <property type="term" value="F:zinc ion binding"/>
    <property type="evidence" value="ECO:0007669"/>
    <property type="project" value="UniProtKB-UniRule"/>
</dbReference>
<keyword evidence="13 22" id="KW-0862">Zinc</keyword>
<evidence type="ECO:0000256" key="19">
    <source>
        <dbReference type="ARBA" id="ARBA00023180"/>
    </source>
</evidence>
<keyword evidence="20" id="KW-0449">Lipoprotein</keyword>
<dbReference type="EC" id="3.4.11.-" evidence="24"/>
<dbReference type="Gene3D" id="2.60.40.1730">
    <property type="entry name" value="tricorn interacting facor f3 domain"/>
    <property type="match status" value="1"/>
</dbReference>
<feature type="binding site" evidence="22">
    <location>
        <position position="310"/>
    </location>
    <ligand>
        <name>Zn(2+)</name>
        <dbReference type="ChEBI" id="CHEBI:29105"/>
        <note>catalytic</note>
    </ligand>
</feature>
<evidence type="ECO:0000256" key="11">
    <source>
        <dbReference type="ARBA" id="ARBA00022729"/>
    </source>
</evidence>
<feature type="domain" description="ERAP1-like C-terminal" evidence="26">
    <location>
        <begin position="545"/>
        <end position="865"/>
    </location>
</feature>
<dbReference type="PANTHER" id="PTHR11533:SF253">
    <property type="entry name" value="AMINOPEPTIDASE-RELATED"/>
    <property type="match status" value="1"/>
</dbReference>
<keyword evidence="12 24" id="KW-0378">Hydrolase</keyword>
<evidence type="ECO:0000256" key="15">
    <source>
        <dbReference type="ARBA" id="ARBA00022989"/>
    </source>
</evidence>
<proteinExistence type="inferred from homology"/>
<dbReference type="InterPro" id="IPR045357">
    <property type="entry name" value="Aminopeptidase_N-like_N"/>
</dbReference>
<evidence type="ECO:0000256" key="8">
    <source>
        <dbReference type="ARBA" id="ARBA00022670"/>
    </source>
</evidence>
<evidence type="ECO:0000256" key="12">
    <source>
        <dbReference type="ARBA" id="ARBA00022801"/>
    </source>
</evidence>
<evidence type="ECO:0000256" key="22">
    <source>
        <dbReference type="PIRSR" id="PIRSR634016-3"/>
    </source>
</evidence>
<evidence type="ECO:0000256" key="6">
    <source>
        <dbReference type="ARBA" id="ARBA00022475"/>
    </source>
</evidence>
<keyword evidence="10 22" id="KW-0479">Metal-binding</keyword>
<evidence type="ECO:0000256" key="9">
    <source>
        <dbReference type="ARBA" id="ARBA00022692"/>
    </source>
</evidence>
<dbReference type="PRINTS" id="PR00756">
    <property type="entry name" value="ALADIPTASE"/>
</dbReference>
<dbReference type="InterPro" id="IPR024571">
    <property type="entry name" value="ERAP1-like_C_dom"/>
</dbReference>
<feature type="binding site" evidence="22">
    <location>
        <position position="314"/>
    </location>
    <ligand>
        <name>Zn(2+)</name>
        <dbReference type="ChEBI" id="CHEBI:29105"/>
        <note>catalytic</note>
    </ligand>
</feature>
<dbReference type="InterPro" id="IPR050344">
    <property type="entry name" value="Peptidase_M1_aminopeptidases"/>
</dbReference>
<organism evidence="28 29">
    <name type="scientific">Rhynocoris fuscipes</name>
    <dbReference type="NCBI Taxonomy" id="488301"/>
    <lineage>
        <taxon>Eukaryota</taxon>
        <taxon>Metazoa</taxon>
        <taxon>Ecdysozoa</taxon>
        <taxon>Arthropoda</taxon>
        <taxon>Hexapoda</taxon>
        <taxon>Insecta</taxon>
        <taxon>Pterygota</taxon>
        <taxon>Neoptera</taxon>
        <taxon>Paraneoptera</taxon>
        <taxon>Hemiptera</taxon>
        <taxon>Heteroptera</taxon>
        <taxon>Panheteroptera</taxon>
        <taxon>Cimicomorpha</taxon>
        <taxon>Reduviidae</taxon>
        <taxon>Harpactorinae</taxon>
        <taxon>Harpactorini</taxon>
        <taxon>Rhynocoris</taxon>
    </lineage>
</organism>
<keyword evidence="5 24" id="KW-0031">Aminopeptidase</keyword>
<comment type="cofactor">
    <cofactor evidence="22 24">
        <name>Zn(2+)</name>
        <dbReference type="ChEBI" id="CHEBI:29105"/>
    </cofactor>
    <text evidence="22 24">Binds 1 zinc ion per subunit.</text>
</comment>
<dbReference type="GO" id="GO:0006508">
    <property type="term" value="P:proteolysis"/>
    <property type="evidence" value="ECO:0007669"/>
    <property type="project" value="UniProtKB-KW"/>
</dbReference>
<dbReference type="SUPFAM" id="SSF63737">
    <property type="entry name" value="Leukotriene A4 hydrolase N-terminal domain"/>
    <property type="match status" value="1"/>
</dbReference>
<dbReference type="GO" id="GO:0005615">
    <property type="term" value="C:extracellular space"/>
    <property type="evidence" value="ECO:0007669"/>
    <property type="project" value="TreeGrafter"/>
</dbReference>
<dbReference type="SUPFAM" id="SSF55486">
    <property type="entry name" value="Metalloproteases ('zincins'), catalytic domain"/>
    <property type="match status" value="1"/>
</dbReference>
<keyword evidence="16 24" id="KW-0482">Metalloprotease</keyword>
<sequence length="887" mass="103457">MDEFRLSGDVLPEKYNLEIVVDLNEKSFGFYGNVTIKIICVNPTKYITLHSSDLIISESEVYVKSEVPEDNNSIYIKEQVHIPGLHFYRIHLEKSLIANKAYNIFIPFKGNLTSGLVGLYRSSYFDSSSNTTKWMASTHFEPIYARKAFPCFDEPAMKAKFKIKLGHEERFKSLSNMPKTKSYPMEKRNGWVWTEFAETELISTYLIAYVVGDIVTPKNKNTTFKVWGRPDVLDQIAFAQEFGPKVLEYYEKYFKIKYPLPKLDMIAIPDFSIGAMENWGLITYRESALLYNEKGSDIDDKHGISSTIAHEIAHQWFGNLVTMKWWTDLWLKEGFASFLGNVGVENIYPQWNFLEEAVLRNVKNVYYLDSLNSSHPVSVEIKNPNEIAQIFDVISYQKGAMIIRMMNSFLGKSFQLGLSDYLVEHKYGNAEQDDLWAALTNRAHKDKTLNSDMSVKKVMDSWTLQTGYPLITVERDFENGTVSVRQERYYLRRPTEEEEDKIKPLWWVPLTYTTLSEKKFNDLSTRHWLHIEQDTISTEVKPDEWIIFNIEVAGLYRVQYDTKNWEMIINTLNSDDFTIIPKMTRSNLLLDAFDLAYKGELNYELVLKMAKYLNRESEYVPLTVGLEQLQRIGRLLVRTPSYGRFQAYIRSLISPIYARYNDLLNPGNDTRLHALITQWACLFDIKECRDQAINLFEKWRNTPSPDENNPIPTDIRATVYSTAIRHGDSNTWDFLWQRYINSHYATEKRTILEALGCSRDVWILNRYLEWSLLDNSEIRRQDSATVYVSIVTQPFGAYVATDFLRRKINEIQKYHSQKSEVISTYLAFCAKHYIYQSEIKQWEEFIKNHLDLLRGSSLAAKQSIDVAYAQGEWINLHYEKIAQLLSS</sequence>
<dbReference type="InterPro" id="IPR034016">
    <property type="entry name" value="M1_APN-typ"/>
</dbReference>
<evidence type="ECO:0000256" key="5">
    <source>
        <dbReference type="ARBA" id="ARBA00022438"/>
    </source>
</evidence>
<keyword evidence="19" id="KW-0325">Glycoprotein</keyword>
<keyword evidence="18" id="KW-1015">Disulfide bond</keyword>
<dbReference type="AlphaFoldDB" id="A0AAW1DTA3"/>
<evidence type="ECO:0000256" key="3">
    <source>
        <dbReference type="ARBA" id="ARBA00004609"/>
    </source>
</evidence>
<evidence type="ECO:0000256" key="13">
    <source>
        <dbReference type="ARBA" id="ARBA00022833"/>
    </source>
</evidence>
<reference evidence="28 29" key="1">
    <citation type="submission" date="2022-12" db="EMBL/GenBank/DDBJ databases">
        <title>Chromosome-level genome assembly of true bugs.</title>
        <authorList>
            <person name="Ma L."/>
            <person name="Li H."/>
        </authorList>
    </citation>
    <scope>NUCLEOTIDE SEQUENCE [LARGE SCALE GENOMIC DNA]</scope>
    <source>
        <strain evidence="28">Lab_2022b</strain>
    </source>
</reference>
<dbReference type="GO" id="GO:0043171">
    <property type="term" value="P:peptide catabolic process"/>
    <property type="evidence" value="ECO:0007669"/>
    <property type="project" value="TreeGrafter"/>
</dbReference>
<evidence type="ECO:0000256" key="4">
    <source>
        <dbReference type="ARBA" id="ARBA00010136"/>
    </source>
</evidence>
<dbReference type="FunFam" id="1.10.390.10:FF:000001">
    <property type="entry name" value="Aminopeptidase"/>
    <property type="match status" value="1"/>
</dbReference>
<dbReference type="GO" id="GO:0098552">
    <property type="term" value="C:side of membrane"/>
    <property type="evidence" value="ECO:0007669"/>
    <property type="project" value="UniProtKB-KW"/>
</dbReference>
<evidence type="ECO:0000256" key="23">
    <source>
        <dbReference type="PIRSR" id="PIRSR634016-4"/>
    </source>
</evidence>
<evidence type="ECO:0000259" key="27">
    <source>
        <dbReference type="Pfam" id="PF17900"/>
    </source>
</evidence>
<feature type="domain" description="Peptidase M1 membrane alanine aminopeptidase" evidence="25">
    <location>
        <begin position="239"/>
        <end position="462"/>
    </location>
</feature>
<keyword evidence="9" id="KW-0812">Transmembrane</keyword>
<dbReference type="Gene3D" id="2.60.40.1910">
    <property type="match status" value="1"/>
</dbReference>
<evidence type="ECO:0000313" key="29">
    <source>
        <dbReference type="Proteomes" id="UP001461498"/>
    </source>
</evidence>
<evidence type="ECO:0000256" key="10">
    <source>
        <dbReference type="ARBA" id="ARBA00022723"/>
    </source>
</evidence>
<evidence type="ECO:0000256" key="21">
    <source>
        <dbReference type="PIRSR" id="PIRSR634016-1"/>
    </source>
</evidence>
<comment type="caution">
    <text evidence="28">The sequence shown here is derived from an EMBL/GenBank/DDBJ whole genome shotgun (WGS) entry which is preliminary data.</text>
</comment>
<keyword evidence="7" id="KW-0336">GPI-anchor</keyword>
<dbReference type="FunFam" id="2.60.40.1730:FF:000012">
    <property type="entry name" value="Aminopeptidase N"/>
    <property type="match status" value="1"/>
</dbReference>
<evidence type="ECO:0000256" key="18">
    <source>
        <dbReference type="ARBA" id="ARBA00023157"/>
    </source>
</evidence>
<evidence type="ECO:0000256" key="17">
    <source>
        <dbReference type="ARBA" id="ARBA00023136"/>
    </source>
</evidence>
<keyword evidence="14" id="KW-0735">Signal-anchor</keyword>
<evidence type="ECO:0000256" key="1">
    <source>
        <dbReference type="ARBA" id="ARBA00000098"/>
    </source>
</evidence>
<dbReference type="Gene3D" id="1.25.50.20">
    <property type="match status" value="1"/>
</dbReference>
<evidence type="ECO:0000256" key="2">
    <source>
        <dbReference type="ARBA" id="ARBA00004606"/>
    </source>
</evidence>
<dbReference type="InterPro" id="IPR042097">
    <property type="entry name" value="Aminopeptidase_N-like_N_sf"/>
</dbReference>
<dbReference type="GO" id="GO:0042277">
    <property type="term" value="F:peptide binding"/>
    <property type="evidence" value="ECO:0007669"/>
    <property type="project" value="TreeGrafter"/>
</dbReference>
<comment type="subcellular location">
    <subcellularLocation>
        <location evidence="3">Cell membrane</location>
        <topology evidence="3">Lipid-anchor</topology>
        <topology evidence="3">GPI-anchor</topology>
    </subcellularLocation>
    <subcellularLocation>
        <location evidence="2">Membrane</location>
        <topology evidence="2">Single-pass type II membrane protein</topology>
    </subcellularLocation>
</comment>
<dbReference type="Gene3D" id="1.10.390.10">
    <property type="entry name" value="Neutral Protease Domain 2"/>
    <property type="match status" value="1"/>
</dbReference>
<evidence type="ECO:0000256" key="24">
    <source>
        <dbReference type="RuleBase" id="RU364040"/>
    </source>
</evidence>
<protein>
    <recommendedName>
        <fullName evidence="24">Aminopeptidase</fullName>
        <ecNumber evidence="24">3.4.11.-</ecNumber>
    </recommendedName>
</protein>
<dbReference type="Pfam" id="PF11838">
    <property type="entry name" value="ERAP1_C"/>
    <property type="match status" value="1"/>
</dbReference>
<dbReference type="PANTHER" id="PTHR11533">
    <property type="entry name" value="PROTEASE M1 ZINC METALLOPROTEASE"/>
    <property type="match status" value="1"/>
</dbReference>
<evidence type="ECO:0000256" key="16">
    <source>
        <dbReference type="ARBA" id="ARBA00023049"/>
    </source>
</evidence>
<evidence type="ECO:0000313" key="28">
    <source>
        <dbReference type="EMBL" id="KAK9512295.1"/>
    </source>
</evidence>
<comment type="similarity">
    <text evidence="4 24">Belongs to the peptidase M1 family.</text>
</comment>
<dbReference type="EMBL" id="JAPXFL010000001">
    <property type="protein sequence ID" value="KAK9512296.1"/>
    <property type="molecule type" value="Genomic_DNA"/>
</dbReference>
<dbReference type="Pfam" id="PF01433">
    <property type="entry name" value="Peptidase_M1"/>
    <property type="match status" value="1"/>
</dbReference>
<dbReference type="InterPro" id="IPR027268">
    <property type="entry name" value="Peptidase_M4/M1_CTD_sf"/>
</dbReference>
<dbReference type="GO" id="GO:0016285">
    <property type="term" value="F:alanyl aminopeptidase activity"/>
    <property type="evidence" value="ECO:0007669"/>
    <property type="project" value="UniProtKB-EC"/>
</dbReference>
<dbReference type="Proteomes" id="UP001461498">
    <property type="component" value="Unassembled WGS sequence"/>
</dbReference>
<dbReference type="GO" id="GO:0070006">
    <property type="term" value="F:metalloaminopeptidase activity"/>
    <property type="evidence" value="ECO:0007669"/>
    <property type="project" value="TreeGrafter"/>
</dbReference>
<evidence type="ECO:0000256" key="14">
    <source>
        <dbReference type="ARBA" id="ARBA00022968"/>
    </source>
</evidence>
<dbReference type="GO" id="GO:0005737">
    <property type="term" value="C:cytoplasm"/>
    <property type="evidence" value="ECO:0007669"/>
    <property type="project" value="TreeGrafter"/>
</dbReference>
<feature type="binding site" evidence="22">
    <location>
        <position position="333"/>
    </location>
    <ligand>
        <name>Zn(2+)</name>
        <dbReference type="ChEBI" id="CHEBI:29105"/>
        <note>catalytic</note>
    </ligand>
</feature>
<dbReference type="InterPro" id="IPR014782">
    <property type="entry name" value="Peptidase_M1_dom"/>
</dbReference>
<accession>A0AAW1DTA3</accession>
<keyword evidence="29" id="KW-1185">Reference proteome</keyword>